<accession>A0ACA9NGV0</accession>
<name>A0ACA9NGV0_9GLOM</name>
<gene>
    <name evidence="1" type="ORF">ACOLOM_LOCUS8098</name>
</gene>
<organism evidence="1 2">
    <name type="scientific">Acaulospora colombiana</name>
    <dbReference type="NCBI Taxonomy" id="27376"/>
    <lineage>
        <taxon>Eukaryota</taxon>
        <taxon>Fungi</taxon>
        <taxon>Fungi incertae sedis</taxon>
        <taxon>Mucoromycota</taxon>
        <taxon>Glomeromycotina</taxon>
        <taxon>Glomeromycetes</taxon>
        <taxon>Diversisporales</taxon>
        <taxon>Acaulosporaceae</taxon>
        <taxon>Acaulospora</taxon>
    </lineage>
</organism>
<proteinExistence type="predicted"/>
<protein>
    <submittedName>
        <fullName evidence="1">17343_t:CDS:1</fullName>
    </submittedName>
</protein>
<keyword evidence="2" id="KW-1185">Reference proteome</keyword>
<sequence length="135" mass="14681">MSPSATSNHPNLSSTSTCLATRTTTRTSKQRNICSIFSLIQLYVSIPLSSLIFVGGTSFSLLDVAYQGGYHPLPLHKTNNPADLRNESNPIGSVMSSIAQLGDKGPHILSDEQKKGVEEPLSRDELRRRAAELNK</sequence>
<dbReference type="Proteomes" id="UP000789525">
    <property type="component" value="Unassembled WGS sequence"/>
</dbReference>
<evidence type="ECO:0000313" key="1">
    <source>
        <dbReference type="EMBL" id="CAG8645928.1"/>
    </source>
</evidence>
<dbReference type="EMBL" id="CAJVPT010020094">
    <property type="protein sequence ID" value="CAG8645928.1"/>
    <property type="molecule type" value="Genomic_DNA"/>
</dbReference>
<comment type="caution">
    <text evidence="1">The sequence shown here is derived from an EMBL/GenBank/DDBJ whole genome shotgun (WGS) entry which is preliminary data.</text>
</comment>
<reference evidence="1" key="1">
    <citation type="submission" date="2021-06" db="EMBL/GenBank/DDBJ databases">
        <authorList>
            <person name="Kallberg Y."/>
            <person name="Tangrot J."/>
            <person name="Rosling A."/>
        </authorList>
    </citation>
    <scope>NUCLEOTIDE SEQUENCE</scope>
    <source>
        <strain evidence="1">CL356</strain>
    </source>
</reference>
<evidence type="ECO:0000313" key="2">
    <source>
        <dbReference type="Proteomes" id="UP000789525"/>
    </source>
</evidence>